<dbReference type="CDD" id="cd00761">
    <property type="entry name" value="Glyco_tranf_GTA_type"/>
    <property type="match status" value="1"/>
</dbReference>
<evidence type="ECO:0000259" key="1">
    <source>
        <dbReference type="Pfam" id="PF00535"/>
    </source>
</evidence>
<comment type="caution">
    <text evidence="2">The sequence shown here is derived from an EMBL/GenBank/DDBJ whole genome shotgun (WGS) entry which is preliminary data.</text>
</comment>
<feature type="domain" description="Glycosyltransferase 2-like" evidence="1">
    <location>
        <begin position="7"/>
        <end position="170"/>
    </location>
</feature>
<dbReference type="PANTHER" id="PTHR22916:SF3">
    <property type="entry name" value="UDP-GLCNAC:BETAGAL BETA-1,3-N-ACETYLGLUCOSAMINYLTRANSFERASE-LIKE PROTEIN 1"/>
    <property type="match status" value="1"/>
</dbReference>
<dbReference type="GO" id="GO:0016758">
    <property type="term" value="F:hexosyltransferase activity"/>
    <property type="evidence" value="ECO:0007669"/>
    <property type="project" value="UniProtKB-ARBA"/>
</dbReference>
<sequence>MHSPLISIIIPTYNAASTLPRALESALSQSIQNLEILVVDDASTDETQELIQRYMDRDDRVHYYRLKENSGGAAKPKNVGVMHARGSYIAILDADDEWMETKLEKQLQLFQESTNTRLGFVGAHALLVENGTETLKPVRNYTNILHHLLASDYMGSGSSTLYRKDVFDQVGGFDETLKSAQDLEMRIRLAQQYDFAVPDSGPLLKYHIRPGSVTRRLSVEQKDADHAYIIQKYRHLYEQNPVAYSNKLRSDGTRYILAGYYRRGWSAFLRSIKTHPTNWRSYVYLLLSFLGAHNYRRLTHLKRNARAIKHTL</sequence>
<dbReference type="PANTHER" id="PTHR22916">
    <property type="entry name" value="GLYCOSYLTRANSFERASE"/>
    <property type="match status" value="1"/>
</dbReference>
<gene>
    <name evidence="2" type="ORF">CO174_03890</name>
</gene>
<dbReference type="Pfam" id="PF00535">
    <property type="entry name" value="Glycos_transf_2"/>
    <property type="match status" value="1"/>
</dbReference>
<dbReference type="InterPro" id="IPR029044">
    <property type="entry name" value="Nucleotide-diphossugar_trans"/>
</dbReference>
<dbReference type="SUPFAM" id="SSF53448">
    <property type="entry name" value="Nucleotide-diphospho-sugar transferases"/>
    <property type="match status" value="1"/>
</dbReference>
<dbReference type="EMBL" id="PFWU01000044">
    <property type="protein sequence ID" value="PJA45297.1"/>
    <property type="molecule type" value="Genomic_DNA"/>
</dbReference>
<dbReference type="InterPro" id="IPR001173">
    <property type="entry name" value="Glyco_trans_2-like"/>
</dbReference>
<organism evidence="2 3">
    <name type="scientific">Candidatus Uhrbacteria bacterium CG_4_9_14_3_um_filter_50_9</name>
    <dbReference type="NCBI Taxonomy" id="1975035"/>
    <lineage>
        <taxon>Bacteria</taxon>
        <taxon>Candidatus Uhriibacteriota</taxon>
    </lineage>
</organism>
<dbReference type="AlphaFoldDB" id="A0A2M7XBM7"/>
<dbReference type="Proteomes" id="UP000229385">
    <property type="component" value="Unassembled WGS sequence"/>
</dbReference>
<proteinExistence type="predicted"/>
<reference evidence="3" key="1">
    <citation type="submission" date="2017-09" db="EMBL/GenBank/DDBJ databases">
        <title>Depth-based differentiation of microbial function through sediment-hosted aquifers and enrichment of novel symbionts in the deep terrestrial subsurface.</title>
        <authorList>
            <person name="Probst A.J."/>
            <person name="Ladd B."/>
            <person name="Jarett J.K."/>
            <person name="Geller-Mcgrath D.E."/>
            <person name="Sieber C.M.K."/>
            <person name="Emerson J.B."/>
            <person name="Anantharaman K."/>
            <person name="Thomas B.C."/>
            <person name="Malmstrom R."/>
            <person name="Stieglmeier M."/>
            <person name="Klingl A."/>
            <person name="Woyke T."/>
            <person name="Ryan C.M."/>
            <person name="Banfield J.F."/>
        </authorList>
    </citation>
    <scope>NUCLEOTIDE SEQUENCE [LARGE SCALE GENOMIC DNA]</scope>
</reference>
<evidence type="ECO:0000313" key="2">
    <source>
        <dbReference type="EMBL" id="PJA45297.1"/>
    </source>
</evidence>
<dbReference type="Gene3D" id="3.90.550.10">
    <property type="entry name" value="Spore Coat Polysaccharide Biosynthesis Protein SpsA, Chain A"/>
    <property type="match status" value="1"/>
</dbReference>
<name>A0A2M7XBM7_9BACT</name>
<evidence type="ECO:0000313" key="3">
    <source>
        <dbReference type="Proteomes" id="UP000229385"/>
    </source>
</evidence>
<accession>A0A2M7XBM7</accession>
<protein>
    <recommendedName>
        <fullName evidence="1">Glycosyltransferase 2-like domain-containing protein</fullName>
    </recommendedName>
</protein>